<evidence type="ECO:0000259" key="12">
    <source>
        <dbReference type="PROSITE" id="PS51384"/>
    </source>
</evidence>
<name>A0A1J8R714_9AGAM</name>
<organism evidence="13 14">
    <name type="scientific">Rhizopogon vesiculosus</name>
    <dbReference type="NCBI Taxonomy" id="180088"/>
    <lineage>
        <taxon>Eukaryota</taxon>
        <taxon>Fungi</taxon>
        <taxon>Dikarya</taxon>
        <taxon>Basidiomycota</taxon>
        <taxon>Agaricomycotina</taxon>
        <taxon>Agaricomycetes</taxon>
        <taxon>Agaricomycetidae</taxon>
        <taxon>Boletales</taxon>
        <taxon>Suillineae</taxon>
        <taxon>Rhizopogonaceae</taxon>
        <taxon>Rhizopogon</taxon>
    </lineage>
</organism>
<dbReference type="GO" id="GO:0010181">
    <property type="term" value="F:FMN binding"/>
    <property type="evidence" value="ECO:0007669"/>
    <property type="project" value="UniProtKB-UniRule"/>
</dbReference>
<comment type="caution">
    <text evidence="9">Lacks conserved residue(s) required for the propagation of feature annotation.</text>
</comment>
<evidence type="ECO:0000256" key="4">
    <source>
        <dbReference type="ARBA" id="ARBA00022630"/>
    </source>
</evidence>
<dbReference type="Proteomes" id="UP000183567">
    <property type="component" value="Unassembled WGS sequence"/>
</dbReference>
<dbReference type="Gene3D" id="1.20.990.10">
    <property type="entry name" value="NADPH-cytochrome p450 Reductase, Chain A, domain 3"/>
    <property type="match status" value="1"/>
</dbReference>
<dbReference type="InterPro" id="IPR001433">
    <property type="entry name" value="OxRdtase_FAD/NAD-bd"/>
</dbReference>
<dbReference type="GO" id="GO:0050661">
    <property type="term" value="F:NADP binding"/>
    <property type="evidence" value="ECO:0007669"/>
    <property type="project" value="UniProtKB-UniRule"/>
</dbReference>
<keyword evidence="5 9" id="KW-0288">FMN</keyword>
<dbReference type="InterPro" id="IPR039261">
    <property type="entry name" value="FNR_nucleotide-bd"/>
</dbReference>
<evidence type="ECO:0000256" key="5">
    <source>
        <dbReference type="ARBA" id="ARBA00022643"/>
    </source>
</evidence>
<dbReference type="GO" id="GO:0016651">
    <property type="term" value="F:oxidoreductase activity, acting on NAD(P)H"/>
    <property type="evidence" value="ECO:0007669"/>
    <property type="project" value="UniProtKB-UniRule"/>
</dbReference>
<keyword evidence="4 9" id="KW-0285">Flavoprotein</keyword>
<dbReference type="SUPFAM" id="SSF52343">
    <property type="entry name" value="Ferredoxin reductase-like, C-terminal NADP-linked domain"/>
    <property type="match status" value="1"/>
</dbReference>
<dbReference type="GO" id="GO:0160246">
    <property type="term" value="F:NADPH-iron-sulfur [2Fe-2S] protein oxidoreductase activity"/>
    <property type="evidence" value="ECO:0007669"/>
    <property type="project" value="InterPro"/>
</dbReference>
<evidence type="ECO:0000256" key="2">
    <source>
        <dbReference type="ARBA" id="ARBA00001974"/>
    </source>
</evidence>
<dbReference type="GO" id="GO:0005829">
    <property type="term" value="C:cytosol"/>
    <property type="evidence" value="ECO:0007669"/>
    <property type="project" value="TreeGrafter"/>
</dbReference>
<comment type="cofactor">
    <cofactor evidence="2 9">
        <name>FAD</name>
        <dbReference type="ChEBI" id="CHEBI:57692"/>
    </cofactor>
</comment>
<dbReference type="SUPFAM" id="SSF52218">
    <property type="entry name" value="Flavoproteins"/>
    <property type="match status" value="1"/>
</dbReference>
<keyword evidence="3 9" id="KW-0963">Cytoplasm</keyword>
<accession>A0A1J8R714</accession>
<evidence type="ECO:0000256" key="3">
    <source>
        <dbReference type="ARBA" id="ARBA00022490"/>
    </source>
</evidence>
<evidence type="ECO:0000256" key="1">
    <source>
        <dbReference type="ARBA" id="ARBA00001917"/>
    </source>
</evidence>
<evidence type="ECO:0000313" key="13">
    <source>
        <dbReference type="EMBL" id="OJA17570.1"/>
    </source>
</evidence>
<sequence>MSATHGDHGEENLDQNPSAPRELLILYATETGTARETADRIARECRRARFQSRVQSMDAYPQEALISEHLIIFVVSTTGWGAEPRAMTSLWNMLLRSDLPDDLFEDMFFCVFGLGDTAYEKFCWPAKKLSRRMQSLGGYEICPRGEGDEQHRLEIDGALDPWVEHLLEVLLHLYPLPSPHEQDTIPVGQPPPRVSVRDVASDSSPVPLDEDEEYHTALVKCNTRITAEDWFQDVRHFEFSFKEDDGRYNPGDVAVIHPFAAASEVDSFLVTMGWASVADDLFTVEHIMRDQTLPDHLPNIVSLRTLFTRYLDFNAVPRRSFFQLLRYFATDELEREKLDEFVSIEGADEMYDYCQHVKRTIWEVLSEFRSARIPREYVFDLFPPLRPREFSIASSIEFHPREIHLCVAIVRYRTKLKIPRKGVCTSYLTGLQSGDTLRIGIRKGFISLPTDANTPVVCVGPGTGIAPMRAVIEQRVFAGYSNTTLYFGCRSAHKDQHYRSEWEVYAEEQKLRYRVACSRDGPEGSKRTYVQDLIQNDARDIWEMLGQQRGILIISGSSNKMPAAVRKAVQGAVETMGGMSKSEAVEYVAAMERDGRLIEECWS</sequence>
<feature type="binding site" evidence="9">
    <location>
        <position position="463"/>
    </location>
    <ligand>
        <name>NADP(+)</name>
        <dbReference type="ChEBI" id="CHEBI:58349"/>
    </ligand>
</feature>
<evidence type="ECO:0000313" key="14">
    <source>
        <dbReference type="Proteomes" id="UP000183567"/>
    </source>
</evidence>
<dbReference type="InterPro" id="IPR017938">
    <property type="entry name" value="Riboflavin_synthase-like_b-brl"/>
</dbReference>
<comment type="similarity">
    <text evidence="9">Belongs to the NADPH-dependent diflavin oxidoreductase NDOR1 family.</text>
</comment>
<feature type="binding site" evidence="9">
    <location>
        <begin position="388"/>
        <end position="391"/>
    </location>
    <ligand>
        <name>FAD</name>
        <dbReference type="ChEBI" id="CHEBI:57692"/>
    </ligand>
</feature>
<dbReference type="InterPro" id="IPR001709">
    <property type="entry name" value="Flavoprot_Pyr_Nucl_cyt_Rdtase"/>
</dbReference>
<feature type="binding site" evidence="9">
    <location>
        <begin position="29"/>
        <end position="34"/>
    </location>
    <ligand>
        <name>FMN</name>
        <dbReference type="ChEBI" id="CHEBI:58210"/>
    </ligand>
</feature>
<feature type="binding site" evidence="9">
    <location>
        <position position="602"/>
    </location>
    <ligand>
        <name>FAD</name>
        <dbReference type="ChEBI" id="CHEBI:57692"/>
    </ligand>
</feature>
<dbReference type="PROSITE" id="PS51384">
    <property type="entry name" value="FAD_FR"/>
    <property type="match status" value="1"/>
</dbReference>
<dbReference type="PROSITE" id="PS50902">
    <property type="entry name" value="FLAVODOXIN_LIKE"/>
    <property type="match status" value="1"/>
</dbReference>
<dbReference type="PANTHER" id="PTHR19384:SF10">
    <property type="entry name" value="NADPH-DEPENDENT DIFLAVIN OXIDOREDUCTASE 1"/>
    <property type="match status" value="1"/>
</dbReference>
<dbReference type="OrthoDB" id="1856718at2759"/>
<dbReference type="EMBL" id="LVVM01001906">
    <property type="protein sequence ID" value="OJA17570.1"/>
    <property type="molecule type" value="Genomic_DNA"/>
</dbReference>
<gene>
    <name evidence="9" type="primary">TAH18</name>
    <name evidence="13" type="ORF">AZE42_01232</name>
</gene>
<keyword evidence="14" id="KW-1185">Reference proteome</keyword>
<dbReference type="InterPro" id="IPR029039">
    <property type="entry name" value="Flavoprotein-like_sf"/>
</dbReference>
<evidence type="ECO:0000256" key="9">
    <source>
        <dbReference type="HAMAP-Rule" id="MF_03178"/>
    </source>
</evidence>
<feature type="binding site" evidence="9">
    <location>
        <position position="149"/>
    </location>
    <ligand>
        <name>FMN</name>
        <dbReference type="ChEBI" id="CHEBI:58210"/>
    </ligand>
</feature>
<dbReference type="HAMAP" id="MF_03178">
    <property type="entry name" value="NDOR1"/>
    <property type="match status" value="1"/>
</dbReference>
<comment type="function">
    <text evidence="9">NADPH-dependent reductase which is a central component of the cytosolic iron-sulfur (Fe-S) protein assembly (CIA) machinery. Transfers electrons from NADPH via its FAD and FMN prosthetic groups to the [2Fe-2S] cluster of DRE2, another key component of the CIA machinery. In turn, this reduced cluster provides electrons for assembly of cytosolic iron-sulfur cluster proteins. Positively controls H(2)O(2)-induced cell death.</text>
</comment>
<dbReference type="Gene3D" id="3.40.50.360">
    <property type="match status" value="1"/>
</dbReference>
<dbReference type="PANTHER" id="PTHR19384">
    <property type="entry name" value="NITRIC OXIDE SYNTHASE-RELATED"/>
    <property type="match status" value="1"/>
</dbReference>
<keyword evidence="8 9" id="KW-0560">Oxidoreductase</keyword>
<comment type="catalytic activity">
    <reaction evidence="9">
        <text>2 oxidized [2Fe-2S]-[protein] + NADPH = 2 reduced [2Fe-2S]-[protein] + NADP(+) + H(+)</text>
        <dbReference type="Rhea" id="RHEA:67716"/>
        <dbReference type="Rhea" id="RHEA-COMP:17327"/>
        <dbReference type="Rhea" id="RHEA-COMP:17328"/>
        <dbReference type="ChEBI" id="CHEBI:15378"/>
        <dbReference type="ChEBI" id="CHEBI:33737"/>
        <dbReference type="ChEBI" id="CHEBI:33738"/>
        <dbReference type="ChEBI" id="CHEBI:57783"/>
        <dbReference type="ChEBI" id="CHEBI:58349"/>
    </reaction>
</comment>
<evidence type="ECO:0000256" key="10">
    <source>
        <dbReference type="SAM" id="MobiDB-lite"/>
    </source>
</evidence>
<dbReference type="STRING" id="180088.A0A1J8R714"/>
<comment type="subunit">
    <text evidence="9">Interacts with DRE2; as part of the cytosolic iron-sulfur (Fe-S) protein assembly (CIA) machinery.</text>
</comment>
<feature type="region of interest" description="Disordered" evidence="10">
    <location>
        <begin position="181"/>
        <end position="208"/>
    </location>
</feature>
<comment type="cofactor">
    <cofactor evidence="1 9">
        <name>FMN</name>
        <dbReference type="ChEBI" id="CHEBI:58210"/>
    </cofactor>
</comment>
<comment type="caution">
    <text evidence="13">The sequence shown here is derived from an EMBL/GenBank/DDBJ whole genome shotgun (WGS) entry which is preliminary data.</text>
</comment>
<evidence type="ECO:0000256" key="8">
    <source>
        <dbReference type="ARBA" id="ARBA00023002"/>
    </source>
</evidence>
<evidence type="ECO:0000259" key="11">
    <source>
        <dbReference type="PROSITE" id="PS50902"/>
    </source>
</evidence>
<dbReference type="Pfam" id="PF00667">
    <property type="entry name" value="FAD_binding_1"/>
    <property type="match status" value="1"/>
</dbReference>
<dbReference type="InterPro" id="IPR028879">
    <property type="entry name" value="NDOR1"/>
</dbReference>
<dbReference type="EC" id="1.18.1.-" evidence="9"/>
<dbReference type="GO" id="GO:0016226">
    <property type="term" value="P:iron-sulfur cluster assembly"/>
    <property type="evidence" value="ECO:0007669"/>
    <property type="project" value="UniProtKB-UniRule"/>
</dbReference>
<feature type="domain" description="Flavodoxin-like" evidence="11">
    <location>
        <begin position="23"/>
        <end position="167"/>
    </location>
</feature>
<dbReference type="Gene3D" id="2.40.30.10">
    <property type="entry name" value="Translation factors"/>
    <property type="match status" value="1"/>
</dbReference>
<feature type="binding site" evidence="9">
    <location>
        <begin position="76"/>
        <end position="79"/>
    </location>
    <ligand>
        <name>FMN</name>
        <dbReference type="ChEBI" id="CHEBI:58210"/>
    </ligand>
</feature>
<keyword evidence="9" id="KW-0496">Mitochondrion</keyword>
<feature type="binding site" evidence="9">
    <location>
        <begin position="422"/>
        <end position="425"/>
    </location>
    <ligand>
        <name>FAD</name>
        <dbReference type="ChEBI" id="CHEBI:57692"/>
    </ligand>
</feature>
<comment type="subcellular location">
    <subcellularLocation>
        <location evidence="9">Cytoplasm</location>
    </subcellularLocation>
    <subcellularLocation>
        <location evidence="9">Mitochondrion</location>
    </subcellularLocation>
    <text evidence="9">Relocalizes to mitochondria after H(2)O(2) exposure.</text>
</comment>
<evidence type="ECO:0000256" key="6">
    <source>
        <dbReference type="ARBA" id="ARBA00022827"/>
    </source>
</evidence>
<protein>
    <recommendedName>
        <fullName evidence="9">NADPH-dependent diflavin oxidoreductase 1</fullName>
        <ecNumber evidence="9">1.18.1.-</ecNumber>
    </recommendedName>
    <alternativeName>
        <fullName evidence="9">NADPH-dependent FMN and FAD-containing oxidoreductase</fullName>
    </alternativeName>
</protein>
<comment type="similarity">
    <text evidence="9">In the N-terminal section; belongs to the flavodoxin family.</text>
</comment>
<dbReference type="Pfam" id="PF00175">
    <property type="entry name" value="NAD_binding_1"/>
    <property type="match status" value="1"/>
</dbReference>
<evidence type="ECO:0000256" key="7">
    <source>
        <dbReference type="ARBA" id="ARBA00022857"/>
    </source>
</evidence>
<comment type="similarity">
    <text evidence="9">In the C-terminal section; belongs to the flavoprotein pyridine nucleotide cytochrome reductase family.</text>
</comment>
<dbReference type="InterPro" id="IPR023173">
    <property type="entry name" value="NADPH_Cyt_P450_Rdtase_alpha"/>
</dbReference>
<dbReference type="InterPro" id="IPR008254">
    <property type="entry name" value="Flavodoxin/NO_synth"/>
</dbReference>
<dbReference type="InterPro" id="IPR017927">
    <property type="entry name" value="FAD-bd_FR_type"/>
</dbReference>
<reference evidence="13 14" key="1">
    <citation type="submission" date="2016-03" db="EMBL/GenBank/DDBJ databases">
        <title>Comparative genomics of the ectomycorrhizal sister species Rhizopogon vinicolor and Rhizopogon vesiculosus (Basidiomycota: Boletales) reveals a divergence of the mating type B locus.</title>
        <authorList>
            <person name="Mujic A.B."/>
            <person name="Kuo A."/>
            <person name="Tritt A."/>
            <person name="Lipzen A."/>
            <person name="Chen C."/>
            <person name="Johnson J."/>
            <person name="Sharma A."/>
            <person name="Barry K."/>
            <person name="Grigoriev I.V."/>
            <person name="Spatafora J.W."/>
        </authorList>
    </citation>
    <scope>NUCLEOTIDE SEQUENCE [LARGE SCALE GENOMIC DNA]</scope>
    <source>
        <strain evidence="13 14">AM-OR11-056</strain>
    </source>
</reference>
<dbReference type="InterPro" id="IPR003097">
    <property type="entry name" value="CysJ-like_FAD-binding"/>
</dbReference>
<dbReference type="SUPFAM" id="SSF63380">
    <property type="entry name" value="Riboflavin synthase domain-like"/>
    <property type="match status" value="1"/>
</dbReference>
<dbReference type="InterPro" id="IPR001094">
    <property type="entry name" value="Flavdoxin-like"/>
</dbReference>
<dbReference type="GO" id="GO:0005739">
    <property type="term" value="C:mitochondrion"/>
    <property type="evidence" value="ECO:0007669"/>
    <property type="project" value="UniProtKB-SubCell"/>
</dbReference>
<feature type="binding site" evidence="9">
    <location>
        <begin position="518"/>
        <end position="519"/>
    </location>
    <ligand>
        <name>NADP(+)</name>
        <dbReference type="ChEBI" id="CHEBI:58349"/>
    </ligand>
</feature>
<dbReference type="Gene3D" id="3.40.50.80">
    <property type="entry name" value="Nucleotide-binding domain of ferredoxin-NADP reductase (FNR) module"/>
    <property type="match status" value="1"/>
</dbReference>
<dbReference type="PRINTS" id="PR00371">
    <property type="entry name" value="FPNCR"/>
</dbReference>
<dbReference type="GO" id="GO:0050660">
    <property type="term" value="F:flavin adenine dinucleotide binding"/>
    <property type="evidence" value="ECO:0007669"/>
    <property type="project" value="UniProtKB-UniRule"/>
</dbReference>
<feature type="binding site" evidence="9">
    <location>
        <begin position="527"/>
        <end position="531"/>
    </location>
    <ligand>
        <name>NADP(+)</name>
        <dbReference type="ChEBI" id="CHEBI:58349"/>
    </ligand>
</feature>
<dbReference type="PRINTS" id="PR00369">
    <property type="entry name" value="FLAVODOXIN"/>
</dbReference>
<dbReference type="Pfam" id="PF00258">
    <property type="entry name" value="Flavodoxin_1"/>
    <property type="match status" value="1"/>
</dbReference>
<feature type="domain" description="FAD-binding FR-type" evidence="12">
    <location>
        <begin position="212"/>
        <end position="449"/>
    </location>
</feature>
<dbReference type="AlphaFoldDB" id="A0A1J8R714"/>
<proteinExistence type="inferred from homology"/>
<keyword evidence="7 9" id="KW-0521">NADP</keyword>
<keyword evidence="6 9" id="KW-0274">FAD</keyword>